<dbReference type="EMBL" id="PDYF01000045">
    <property type="protein sequence ID" value="PHU33913.1"/>
    <property type="molecule type" value="Genomic_DNA"/>
</dbReference>
<dbReference type="InterPro" id="IPR038404">
    <property type="entry name" value="TRAP_DctP_sf"/>
</dbReference>
<dbReference type="PANTHER" id="PTHR33376">
    <property type="match status" value="1"/>
</dbReference>
<dbReference type="CDD" id="cd13671">
    <property type="entry name" value="PBP2_TRAP_SBP_like_3"/>
    <property type="match status" value="1"/>
</dbReference>
<dbReference type="GO" id="GO:0030288">
    <property type="term" value="C:outer membrane-bounded periplasmic space"/>
    <property type="evidence" value="ECO:0007669"/>
    <property type="project" value="InterPro"/>
</dbReference>
<dbReference type="Proteomes" id="UP000225889">
    <property type="component" value="Unassembled WGS sequence"/>
</dbReference>
<protein>
    <submittedName>
        <fullName evidence="3">C4-dicarboxylate ABC transporter</fullName>
    </submittedName>
</protein>
<sequence length="336" mass="38498">MKKRWIGLVLVFLIIAVSAVLVLLFKRDKKAEPAPEFVFYYADNQTEDYPTTQGDKKFAELVYERTNGRIKIEVMCDAKMGSEREVINQMKYGGIAFARVSTSQLAEVIPDMNVLLLPYLYNDSEHMWRVLEGDIGDEFLAKADEYDLVGLSWYDAGARNFYSTDKPITSVEDCAGMKIRVQESAMMSDMVSALGATPVEVTYSEVYSALEKGTVDGAENNWPSYQAMGHNKLAKYYTIDEHIRVPEMQVCSKVVWEMLDSADQKIIEECAKESAVYERKLWTERENLSKQIAIENGTQVIYLDVEEKQKFRDAMSEVYKKYCSDDMDLVEKIINY</sequence>
<gene>
    <name evidence="3" type="ORF">CSX01_12290</name>
</gene>
<keyword evidence="2" id="KW-1133">Transmembrane helix</keyword>
<accession>A0A2G3DSP9</accession>
<organism evidence="3 4">
    <name type="scientific">Pseudobutyrivibrio ruminis</name>
    <dbReference type="NCBI Taxonomy" id="46206"/>
    <lineage>
        <taxon>Bacteria</taxon>
        <taxon>Bacillati</taxon>
        <taxon>Bacillota</taxon>
        <taxon>Clostridia</taxon>
        <taxon>Lachnospirales</taxon>
        <taxon>Lachnospiraceae</taxon>
        <taxon>Pseudobutyrivibrio</taxon>
    </lineage>
</organism>
<feature type="transmembrane region" description="Helical" evidence="2">
    <location>
        <begin position="6"/>
        <end position="25"/>
    </location>
</feature>
<proteinExistence type="predicted"/>
<dbReference type="AlphaFoldDB" id="A0A2G3DSP9"/>
<evidence type="ECO:0000313" key="4">
    <source>
        <dbReference type="Proteomes" id="UP000225889"/>
    </source>
</evidence>
<evidence type="ECO:0000313" key="3">
    <source>
        <dbReference type="EMBL" id="PHU33913.1"/>
    </source>
</evidence>
<dbReference type="NCBIfam" id="TIGR00787">
    <property type="entry name" value="dctP"/>
    <property type="match status" value="1"/>
</dbReference>
<dbReference type="SUPFAM" id="SSF53850">
    <property type="entry name" value="Periplasmic binding protein-like II"/>
    <property type="match status" value="1"/>
</dbReference>
<dbReference type="RefSeq" id="WP_099392610.1">
    <property type="nucleotide sequence ID" value="NZ_PDYF01000045.1"/>
</dbReference>
<dbReference type="PANTHER" id="PTHR33376:SF2">
    <property type="entry name" value="DICARBOXYLATE-BINDING PERIPLASMIC PROTEIN"/>
    <property type="match status" value="1"/>
</dbReference>
<evidence type="ECO:0000256" key="2">
    <source>
        <dbReference type="SAM" id="Phobius"/>
    </source>
</evidence>
<dbReference type="GO" id="GO:0055085">
    <property type="term" value="P:transmembrane transport"/>
    <property type="evidence" value="ECO:0007669"/>
    <property type="project" value="InterPro"/>
</dbReference>
<keyword evidence="2" id="KW-0472">Membrane</keyword>
<dbReference type="Gene3D" id="3.40.190.170">
    <property type="entry name" value="Bacterial extracellular solute-binding protein, family 7"/>
    <property type="match status" value="1"/>
</dbReference>
<keyword evidence="2" id="KW-0812">Transmembrane</keyword>
<dbReference type="Pfam" id="PF03480">
    <property type="entry name" value="DctP"/>
    <property type="match status" value="1"/>
</dbReference>
<reference evidence="3 4" key="2">
    <citation type="submission" date="2017-10" db="EMBL/GenBank/DDBJ databases">
        <authorList>
            <person name="Banno H."/>
            <person name="Chua N.-H."/>
        </authorList>
    </citation>
    <scope>NUCLEOTIDE SEQUENCE [LARGE SCALE GENOMIC DNA]</scope>
    <source>
        <strain evidence="3 4">JK626</strain>
    </source>
</reference>
<dbReference type="InterPro" id="IPR004682">
    <property type="entry name" value="TRAP_DctP"/>
</dbReference>
<dbReference type="PIRSF" id="PIRSF006470">
    <property type="entry name" value="DctB"/>
    <property type="match status" value="1"/>
</dbReference>
<evidence type="ECO:0000256" key="1">
    <source>
        <dbReference type="ARBA" id="ARBA00022729"/>
    </source>
</evidence>
<dbReference type="GO" id="GO:0030246">
    <property type="term" value="F:carbohydrate binding"/>
    <property type="evidence" value="ECO:0007669"/>
    <property type="project" value="TreeGrafter"/>
</dbReference>
<dbReference type="NCBIfam" id="NF037995">
    <property type="entry name" value="TRAP_S1"/>
    <property type="match status" value="1"/>
</dbReference>
<name>A0A2G3DSP9_9FIRM</name>
<comment type="caution">
    <text evidence="3">The sequence shown here is derived from an EMBL/GenBank/DDBJ whole genome shotgun (WGS) entry which is preliminary data.</text>
</comment>
<dbReference type="InterPro" id="IPR018389">
    <property type="entry name" value="DctP_fam"/>
</dbReference>
<reference evidence="3 4" key="1">
    <citation type="submission" date="2017-10" db="EMBL/GenBank/DDBJ databases">
        <title>Resolving the taxonomy of Roseburia spp., Eubacterium rectale and Agathobacter spp. through phylogenomic analysis.</title>
        <authorList>
            <person name="Sheridan P.O."/>
            <person name="Walker A.W."/>
            <person name="Duncan S.H."/>
            <person name="Scott K.P."/>
            <person name="Toole P.W.O."/>
            <person name="Luis P."/>
            <person name="Flint H.J."/>
        </authorList>
    </citation>
    <scope>NUCLEOTIDE SEQUENCE [LARGE SCALE GENOMIC DNA]</scope>
    <source>
        <strain evidence="3 4">JK626</strain>
    </source>
</reference>
<keyword evidence="1" id="KW-0732">Signal</keyword>